<name>A0A8K0UTA7_9AGAR</name>
<evidence type="ECO:0000313" key="2">
    <source>
        <dbReference type="Proteomes" id="UP000813824"/>
    </source>
</evidence>
<sequence>MLQNEKDYPNPRRFSSERFLDKNGEIDSIVRDSTAIAFGFDESIAGGTSVTVFCRSLSLLYSCARHLRWCQRFGGPCQAYLKRESMPETIPCGLKPRSVGAALLINEISYELEA</sequence>
<dbReference type="Proteomes" id="UP000813824">
    <property type="component" value="Unassembled WGS sequence"/>
</dbReference>
<organism evidence="1 2">
    <name type="scientific">Cristinia sonorae</name>
    <dbReference type="NCBI Taxonomy" id="1940300"/>
    <lineage>
        <taxon>Eukaryota</taxon>
        <taxon>Fungi</taxon>
        <taxon>Dikarya</taxon>
        <taxon>Basidiomycota</taxon>
        <taxon>Agaricomycotina</taxon>
        <taxon>Agaricomycetes</taxon>
        <taxon>Agaricomycetidae</taxon>
        <taxon>Agaricales</taxon>
        <taxon>Pleurotineae</taxon>
        <taxon>Stephanosporaceae</taxon>
        <taxon>Cristinia</taxon>
    </lineage>
</organism>
<comment type="caution">
    <text evidence="1">The sequence shown here is derived from an EMBL/GenBank/DDBJ whole genome shotgun (WGS) entry which is preliminary data.</text>
</comment>
<dbReference type="EMBL" id="JAEVFJ010000007">
    <property type="protein sequence ID" value="KAH8103583.1"/>
    <property type="molecule type" value="Genomic_DNA"/>
</dbReference>
<accession>A0A8K0UTA7</accession>
<dbReference type="AlphaFoldDB" id="A0A8K0UTA7"/>
<evidence type="ECO:0000313" key="1">
    <source>
        <dbReference type="EMBL" id="KAH8103583.1"/>
    </source>
</evidence>
<dbReference type="OrthoDB" id="2789670at2759"/>
<gene>
    <name evidence="1" type="ORF">BXZ70DRAFT_740443</name>
</gene>
<proteinExistence type="predicted"/>
<protein>
    <submittedName>
        <fullName evidence="1">Uncharacterized protein</fullName>
    </submittedName>
</protein>
<reference evidence="1" key="1">
    <citation type="journal article" date="2021" name="New Phytol.">
        <title>Evolutionary innovations through gain and loss of genes in the ectomycorrhizal Boletales.</title>
        <authorList>
            <person name="Wu G."/>
            <person name="Miyauchi S."/>
            <person name="Morin E."/>
            <person name="Kuo A."/>
            <person name="Drula E."/>
            <person name="Varga T."/>
            <person name="Kohler A."/>
            <person name="Feng B."/>
            <person name="Cao Y."/>
            <person name="Lipzen A."/>
            <person name="Daum C."/>
            <person name="Hundley H."/>
            <person name="Pangilinan J."/>
            <person name="Johnson J."/>
            <person name="Barry K."/>
            <person name="LaButti K."/>
            <person name="Ng V."/>
            <person name="Ahrendt S."/>
            <person name="Min B."/>
            <person name="Choi I.G."/>
            <person name="Park H."/>
            <person name="Plett J.M."/>
            <person name="Magnuson J."/>
            <person name="Spatafora J.W."/>
            <person name="Nagy L.G."/>
            <person name="Henrissat B."/>
            <person name="Grigoriev I.V."/>
            <person name="Yang Z.L."/>
            <person name="Xu J."/>
            <person name="Martin F.M."/>
        </authorList>
    </citation>
    <scope>NUCLEOTIDE SEQUENCE</scope>
    <source>
        <strain evidence="1">KKN 215</strain>
    </source>
</reference>
<keyword evidence="2" id="KW-1185">Reference proteome</keyword>